<evidence type="ECO:0000256" key="1">
    <source>
        <dbReference type="ARBA" id="ARBA00004141"/>
    </source>
</evidence>
<dbReference type="EMBL" id="GECU01005588">
    <property type="protein sequence ID" value="JAT02119.1"/>
    <property type="molecule type" value="Transcribed_RNA"/>
</dbReference>
<dbReference type="AlphaFoldDB" id="A0A1B6JSA9"/>
<feature type="transmembrane region" description="Helical" evidence="6">
    <location>
        <begin position="223"/>
        <end position="241"/>
    </location>
</feature>
<evidence type="ECO:0000256" key="4">
    <source>
        <dbReference type="ARBA" id="ARBA00023136"/>
    </source>
</evidence>
<evidence type="ECO:0000256" key="5">
    <source>
        <dbReference type="SAM" id="MobiDB-lite"/>
    </source>
</evidence>
<name>A0A1B6JSA9_9HEMI</name>
<feature type="transmembrane region" description="Helical" evidence="6">
    <location>
        <begin position="54"/>
        <end position="75"/>
    </location>
</feature>
<dbReference type="InterPro" id="IPR004752">
    <property type="entry name" value="AmpG_permease/AT-1"/>
</dbReference>
<keyword evidence="4 6" id="KW-0472">Membrane</keyword>
<feature type="region of interest" description="Disordered" evidence="5">
    <location>
        <begin position="421"/>
        <end position="449"/>
    </location>
</feature>
<dbReference type="GO" id="GO:0016020">
    <property type="term" value="C:membrane"/>
    <property type="evidence" value="ECO:0007669"/>
    <property type="project" value="UniProtKB-SubCell"/>
</dbReference>
<dbReference type="PANTHER" id="PTHR12778">
    <property type="entry name" value="SOLUTE CARRIER FAMILY 33 ACETYL-COA TRANSPORTER -RELATED"/>
    <property type="match status" value="1"/>
</dbReference>
<feature type="transmembrane region" description="Helical" evidence="6">
    <location>
        <begin position="286"/>
        <end position="309"/>
    </location>
</feature>
<feature type="transmembrane region" description="Helical" evidence="6">
    <location>
        <begin position="131"/>
        <end position="156"/>
    </location>
</feature>
<dbReference type="InterPro" id="IPR036259">
    <property type="entry name" value="MFS_trans_sf"/>
</dbReference>
<feature type="compositionally biased region" description="Polar residues" evidence="5">
    <location>
        <begin position="438"/>
        <end position="449"/>
    </location>
</feature>
<dbReference type="SUPFAM" id="SSF103473">
    <property type="entry name" value="MFS general substrate transporter"/>
    <property type="match status" value="1"/>
</dbReference>
<feature type="compositionally biased region" description="Basic and acidic residues" evidence="5">
    <location>
        <begin position="423"/>
        <end position="435"/>
    </location>
</feature>
<dbReference type="GO" id="GO:0035348">
    <property type="term" value="P:acetyl-CoA transmembrane transport"/>
    <property type="evidence" value="ECO:0007669"/>
    <property type="project" value="InterPro"/>
</dbReference>
<reference evidence="7" key="1">
    <citation type="submission" date="2015-11" db="EMBL/GenBank/DDBJ databases">
        <title>De novo transcriptome assembly of four potential Pierce s Disease insect vectors from Arizona vineyards.</title>
        <authorList>
            <person name="Tassone E.E."/>
        </authorList>
    </citation>
    <scope>NUCLEOTIDE SEQUENCE</scope>
</reference>
<dbReference type="InterPro" id="IPR024371">
    <property type="entry name" value="AcetylCoA_trans_1-like"/>
</dbReference>
<dbReference type="PANTHER" id="PTHR12778:SF9">
    <property type="entry name" value="ACETYL-COENZYME A TRANSPORTER 1"/>
    <property type="match status" value="1"/>
</dbReference>
<sequence length="449" mass="50781">MKLLWAPIVDSVYSKRFGRRKSWLVPIQFLIGVFMLGLSSYADAWLDDPAGPRVVILTVFFFVLKTLTATQDVVVDGWALTMLSRENIGYAAICNSMGQTAGFILSFYVFIALESADFCNAYLRSEPLPYGVVSLSSFLHYFGWVFLATTTLVWILKKERAPPPDEEPVLGILETYKQLVRIMRLPAVQKFAIFMLTMSISFSACDSISWLKLLRVGLAREKFALVTTVIIPVKLSLLLIFSKRLTGEEPMNTFMKIYQFRMVISLFAPVYIWASPFMIRTNEIPLYFYALLILIYGSIHVSQYSMFAAKSAFFARSSDPAVGGTYMTLMNTLNIVGYSWPNSLVLLLVDPLTFKSCSTDSENTCATKELAEECAGECMTHVDGYYVLIAACTVFGLLWLRWALPTIRELQKKDPQAWKVKKRQQEKIEQSDSRRTTNKTGTQKLLNGA</sequence>
<evidence type="ECO:0000256" key="3">
    <source>
        <dbReference type="ARBA" id="ARBA00022989"/>
    </source>
</evidence>
<feature type="transmembrane region" description="Helical" evidence="6">
    <location>
        <begin position="253"/>
        <end position="274"/>
    </location>
</feature>
<gene>
    <name evidence="7" type="ORF">g.5615</name>
</gene>
<protein>
    <recommendedName>
        <fullName evidence="8">Major facilitator superfamily associated domain-containing protein</fullName>
    </recommendedName>
</protein>
<organism evidence="7">
    <name type="scientific">Homalodisca liturata</name>
    <dbReference type="NCBI Taxonomy" id="320908"/>
    <lineage>
        <taxon>Eukaryota</taxon>
        <taxon>Metazoa</taxon>
        <taxon>Ecdysozoa</taxon>
        <taxon>Arthropoda</taxon>
        <taxon>Hexapoda</taxon>
        <taxon>Insecta</taxon>
        <taxon>Pterygota</taxon>
        <taxon>Neoptera</taxon>
        <taxon>Paraneoptera</taxon>
        <taxon>Hemiptera</taxon>
        <taxon>Auchenorrhyncha</taxon>
        <taxon>Membracoidea</taxon>
        <taxon>Cicadellidae</taxon>
        <taxon>Cicadellinae</taxon>
        <taxon>Proconiini</taxon>
        <taxon>Homalodisca</taxon>
    </lineage>
</organism>
<accession>A0A1B6JSA9</accession>
<proteinExistence type="predicted"/>
<feature type="transmembrane region" description="Helical" evidence="6">
    <location>
        <begin position="385"/>
        <end position="404"/>
    </location>
</feature>
<comment type="subcellular location">
    <subcellularLocation>
        <location evidence="1">Membrane</location>
        <topology evidence="1">Multi-pass membrane protein</topology>
    </subcellularLocation>
</comment>
<keyword evidence="2 6" id="KW-0812">Transmembrane</keyword>
<evidence type="ECO:0000313" key="7">
    <source>
        <dbReference type="EMBL" id="JAT02119.1"/>
    </source>
</evidence>
<keyword evidence="3 6" id="KW-1133">Transmembrane helix</keyword>
<feature type="transmembrane region" description="Helical" evidence="6">
    <location>
        <begin position="23"/>
        <end position="42"/>
    </location>
</feature>
<feature type="transmembrane region" description="Helical" evidence="6">
    <location>
        <begin position="87"/>
        <end position="111"/>
    </location>
</feature>
<evidence type="ECO:0000256" key="6">
    <source>
        <dbReference type="SAM" id="Phobius"/>
    </source>
</evidence>
<dbReference type="GO" id="GO:0008521">
    <property type="term" value="F:acetyl-CoA transmembrane transporter activity"/>
    <property type="evidence" value="ECO:0007669"/>
    <property type="project" value="InterPro"/>
</dbReference>
<dbReference type="Pfam" id="PF13000">
    <property type="entry name" value="Acatn"/>
    <property type="match status" value="3"/>
</dbReference>
<evidence type="ECO:0000256" key="2">
    <source>
        <dbReference type="ARBA" id="ARBA00022692"/>
    </source>
</evidence>
<evidence type="ECO:0008006" key="8">
    <source>
        <dbReference type="Google" id="ProtNLM"/>
    </source>
</evidence>
<feature type="transmembrane region" description="Helical" evidence="6">
    <location>
        <begin position="191"/>
        <end position="211"/>
    </location>
</feature>